<keyword evidence="2" id="KW-0813">Transport</keyword>
<dbReference type="InterPro" id="IPR001683">
    <property type="entry name" value="PX_dom"/>
</dbReference>
<dbReference type="EnsemblMetazoa" id="XM_014392662.2">
    <property type="protein sequence ID" value="XP_014248148.1"/>
    <property type="gene ID" value="LOC106665862"/>
</dbReference>
<sequence>MATLNEINFKIISVNVSTVELGKKAFLIYSIKVSSEAKDPQPVVIKRRYTDFLVLFNSLKNDFPDLTESVQFPRKAIFGNFSKDVINERKEGFQKFLEVIGTTSQLRISPAVTNFMQYRELSNAVKLIEQNNLEQAVPLVENCFWVMNKVQTARAPAVLRNLCLMVCLSNSVNSGYALNFADLAVRRFQTVSDIDLLRYYVPLLNISLDLCQKYGKDSTEIAEYLVRLKRRGMALHNSTPLLQLIMQDITPYYK</sequence>
<dbReference type="InterPro" id="IPR036871">
    <property type="entry name" value="PX_dom_sf"/>
</dbReference>
<evidence type="ECO:0000259" key="7">
    <source>
        <dbReference type="PROSITE" id="PS50195"/>
    </source>
</evidence>
<dbReference type="InterPro" id="IPR039937">
    <property type="entry name" value="SNX20/SNX21"/>
</dbReference>
<evidence type="ECO:0000256" key="2">
    <source>
        <dbReference type="ARBA" id="ARBA00022448"/>
    </source>
</evidence>
<dbReference type="EnsemblMetazoa" id="XM_014392661.2">
    <property type="protein sequence ID" value="XP_014248147.1"/>
    <property type="gene ID" value="LOC106665862"/>
</dbReference>
<dbReference type="PANTHER" id="PTHR20939">
    <property type="entry name" value="SORTING NEXIN 20, 21"/>
    <property type="match status" value="1"/>
</dbReference>
<proteinExistence type="predicted"/>
<evidence type="ECO:0000256" key="6">
    <source>
        <dbReference type="ARBA" id="ARBA00023136"/>
    </source>
</evidence>
<dbReference type="CTD" id="90203"/>
<dbReference type="Gene3D" id="3.30.1520.10">
    <property type="entry name" value="Phox-like domain"/>
    <property type="match status" value="1"/>
</dbReference>
<evidence type="ECO:0000256" key="3">
    <source>
        <dbReference type="ARBA" id="ARBA00022753"/>
    </source>
</evidence>
<dbReference type="OrthoDB" id="5975050at2759"/>
<accession>A0A8I6RU70</accession>
<dbReference type="GeneID" id="106665862"/>
<evidence type="ECO:0000313" key="9">
    <source>
        <dbReference type="Proteomes" id="UP000494040"/>
    </source>
</evidence>
<dbReference type="RefSeq" id="XP_014248148.1">
    <property type="nucleotide sequence ID" value="XM_014392662.2"/>
</dbReference>
<organism evidence="8 9">
    <name type="scientific">Cimex lectularius</name>
    <name type="common">Bed bug</name>
    <name type="synonym">Acanthia lectularia</name>
    <dbReference type="NCBI Taxonomy" id="79782"/>
    <lineage>
        <taxon>Eukaryota</taxon>
        <taxon>Metazoa</taxon>
        <taxon>Ecdysozoa</taxon>
        <taxon>Arthropoda</taxon>
        <taxon>Hexapoda</taxon>
        <taxon>Insecta</taxon>
        <taxon>Pterygota</taxon>
        <taxon>Neoptera</taxon>
        <taxon>Paraneoptera</taxon>
        <taxon>Hemiptera</taxon>
        <taxon>Heteroptera</taxon>
        <taxon>Panheteroptera</taxon>
        <taxon>Cimicomorpha</taxon>
        <taxon>Cimicidae</taxon>
        <taxon>Cimex</taxon>
    </lineage>
</organism>
<keyword evidence="9" id="KW-1185">Reference proteome</keyword>
<dbReference type="PANTHER" id="PTHR20939:SF11">
    <property type="entry name" value="LD12265P"/>
    <property type="match status" value="1"/>
</dbReference>
<keyword evidence="5" id="KW-0446">Lipid-binding</keyword>
<dbReference type="OMA" id="ISCQVRK"/>
<evidence type="ECO:0000313" key="8">
    <source>
        <dbReference type="EnsemblMetazoa" id="XP_014248147.1"/>
    </source>
</evidence>
<reference evidence="8" key="1">
    <citation type="submission" date="2022-01" db="UniProtKB">
        <authorList>
            <consortium name="EnsemblMetazoa"/>
        </authorList>
    </citation>
    <scope>IDENTIFICATION</scope>
</reference>
<dbReference type="SMART" id="SM00312">
    <property type="entry name" value="PX"/>
    <property type="match status" value="1"/>
</dbReference>
<comment type="subcellular location">
    <subcellularLocation>
        <location evidence="1">Early endosome membrane</location>
        <topology evidence="1">Peripheral membrane protein</topology>
        <orientation evidence="1">Cytoplasmic side</orientation>
    </subcellularLocation>
</comment>
<keyword evidence="4" id="KW-0653">Protein transport</keyword>
<dbReference type="PROSITE" id="PS50195">
    <property type="entry name" value="PX"/>
    <property type="match status" value="1"/>
</dbReference>
<keyword evidence="6" id="KW-0472">Membrane</keyword>
<dbReference type="RefSeq" id="XP_014248147.1">
    <property type="nucleotide sequence ID" value="XM_014392661.2"/>
</dbReference>
<evidence type="ECO:0000256" key="1">
    <source>
        <dbReference type="ARBA" id="ARBA00004469"/>
    </source>
</evidence>
<protein>
    <recommendedName>
        <fullName evidence="7">PX domain-containing protein</fullName>
    </recommendedName>
</protein>
<feature type="domain" description="PX" evidence="7">
    <location>
        <begin position="7"/>
        <end position="123"/>
    </location>
</feature>
<dbReference type="SUPFAM" id="SSF64268">
    <property type="entry name" value="PX domain"/>
    <property type="match status" value="1"/>
</dbReference>
<dbReference type="Proteomes" id="UP000494040">
    <property type="component" value="Unassembled WGS sequence"/>
</dbReference>
<dbReference type="GO" id="GO:0031901">
    <property type="term" value="C:early endosome membrane"/>
    <property type="evidence" value="ECO:0007669"/>
    <property type="project" value="UniProtKB-SubCell"/>
</dbReference>
<dbReference type="GO" id="GO:1901981">
    <property type="term" value="F:phosphatidylinositol phosphate binding"/>
    <property type="evidence" value="ECO:0007669"/>
    <property type="project" value="TreeGrafter"/>
</dbReference>
<evidence type="ECO:0000256" key="4">
    <source>
        <dbReference type="ARBA" id="ARBA00022927"/>
    </source>
</evidence>
<dbReference type="KEGG" id="clec:106665862"/>
<dbReference type="Pfam" id="PF00787">
    <property type="entry name" value="PX"/>
    <property type="match status" value="1"/>
</dbReference>
<dbReference type="AlphaFoldDB" id="A0A8I6RU70"/>
<name>A0A8I6RU70_CIMLE</name>
<dbReference type="GO" id="GO:0015031">
    <property type="term" value="P:protein transport"/>
    <property type="evidence" value="ECO:0007669"/>
    <property type="project" value="UniProtKB-KW"/>
</dbReference>
<keyword evidence="3" id="KW-0967">Endosome</keyword>
<evidence type="ECO:0000256" key="5">
    <source>
        <dbReference type="ARBA" id="ARBA00023121"/>
    </source>
</evidence>